<name>A0A518BV96_9BACT</name>
<dbReference type="Gene3D" id="3.20.20.70">
    <property type="entry name" value="Aldolase class I"/>
    <property type="match status" value="1"/>
</dbReference>
<dbReference type="InterPro" id="IPR036230">
    <property type="entry name" value="LeuA_allosteric_dom_sf"/>
</dbReference>
<evidence type="ECO:0000313" key="12">
    <source>
        <dbReference type="Proteomes" id="UP000320386"/>
    </source>
</evidence>
<evidence type="ECO:0000256" key="9">
    <source>
        <dbReference type="RuleBase" id="RU003523"/>
    </source>
</evidence>
<keyword evidence="12" id="KW-1185">Reference proteome</keyword>
<evidence type="ECO:0000256" key="6">
    <source>
        <dbReference type="ARBA" id="ARBA00023304"/>
    </source>
</evidence>
<dbReference type="Pfam" id="PF22617">
    <property type="entry name" value="HCS_D2"/>
    <property type="match status" value="1"/>
</dbReference>
<evidence type="ECO:0000256" key="4">
    <source>
        <dbReference type="ARBA" id="ARBA00022624"/>
    </source>
</evidence>
<dbReference type="OrthoDB" id="9804858at2"/>
<dbReference type="AlphaFoldDB" id="A0A518BV96"/>
<dbReference type="Gene3D" id="1.10.238.260">
    <property type="match status" value="1"/>
</dbReference>
<dbReference type="EMBL" id="CP036280">
    <property type="protein sequence ID" value="QDU70864.1"/>
    <property type="molecule type" value="Genomic_DNA"/>
</dbReference>
<comment type="similarity">
    <text evidence="2 9">Belongs to the alpha-IPM synthase/homocitrate synthase family.</text>
</comment>
<dbReference type="Gene3D" id="3.30.160.270">
    <property type="match status" value="1"/>
</dbReference>
<evidence type="ECO:0000256" key="1">
    <source>
        <dbReference type="ARBA" id="ARBA00004743"/>
    </source>
</evidence>
<keyword evidence="6" id="KW-0100">Branched-chain amino acid biosynthesis</keyword>
<keyword evidence="3" id="KW-0028">Amino-acid biosynthesis</keyword>
<dbReference type="Pfam" id="PF00682">
    <property type="entry name" value="HMGL-like"/>
    <property type="match status" value="1"/>
</dbReference>
<keyword evidence="4" id="KW-0412">Isoleucine biosynthesis</keyword>
<dbReference type="InterPro" id="IPR002034">
    <property type="entry name" value="AIPM/Hcit_synth_CS"/>
</dbReference>
<dbReference type="PANTHER" id="PTHR43538:SF1">
    <property type="entry name" value="(R)-CITRAMALATE SYNTHASE"/>
    <property type="match status" value="1"/>
</dbReference>
<dbReference type="Proteomes" id="UP000320386">
    <property type="component" value="Chromosome"/>
</dbReference>
<evidence type="ECO:0000256" key="7">
    <source>
        <dbReference type="ARBA" id="ARBA00048263"/>
    </source>
</evidence>
<evidence type="ECO:0000256" key="3">
    <source>
        <dbReference type="ARBA" id="ARBA00022605"/>
    </source>
</evidence>
<comment type="catalytic activity">
    <reaction evidence="7">
        <text>pyruvate + acetyl-CoA + H2O = (3R)-citramalate + CoA + H(+)</text>
        <dbReference type="Rhea" id="RHEA:19045"/>
        <dbReference type="ChEBI" id="CHEBI:15361"/>
        <dbReference type="ChEBI" id="CHEBI:15377"/>
        <dbReference type="ChEBI" id="CHEBI:15378"/>
        <dbReference type="ChEBI" id="CHEBI:30934"/>
        <dbReference type="ChEBI" id="CHEBI:57287"/>
        <dbReference type="ChEBI" id="CHEBI:57288"/>
        <dbReference type="EC" id="2.3.3.21"/>
    </reaction>
</comment>
<protein>
    <recommendedName>
        <fullName evidence="8">Citramalate synthase</fullName>
        <ecNumber evidence="8">2.3.3.21</ecNumber>
    </recommendedName>
</protein>
<organism evidence="11 12">
    <name type="scientific">Mucisphaera calidilacus</name>
    <dbReference type="NCBI Taxonomy" id="2527982"/>
    <lineage>
        <taxon>Bacteria</taxon>
        <taxon>Pseudomonadati</taxon>
        <taxon>Planctomycetota</taxon>
        <taxon>Phycisphaerae</taxon>
        <taxon>Phycisphaerales</taxon>
        <taxon>Phycisphaeraceae</taxon>
        <taxon>Mucisphaera</taxon>
    </lineage>
</organism>
<evidence type="ECO:0000256" key="5">
    <source>
        <dbReference type="ARBA" id="ARBA00022679"/>
    </source>
</evidence>
<dbReference type="PANTHER" id="PTHR43538">
    <property type="entry name" value="ALPHA-IPM SYNTHASE/HOMOCITRATE SYNTHASE"/>
    <property type="match status" value="1"/>
</dbReference>
<comment type="pathway">
    <text evidence="1">Amino-acid biosynthesis; L-isoleucine biosynthesis; 2-oxobutanoate from pyruvate: step 1/3.</text>
</comment>
<feature type="domain" description="Pyruvate carboxyltransferase" evidence="10">
    <location>
        <begin position="14"/>
        <end position="288"/>
    </location>
</feature>
<dbReference type="GO" id="GO:0003852">
    <property type="term" value="F:2-isopropylmalate synthase activity"/>
    <property type="evidence" value="ECO:0007669"/>
    <property type="project" value="InterPro"/>
</dbReference>
<dbReference type="GO" id="GO:0043714">
    <property type="term" value="F:(R)-citramalate synthase activity"/>
    <property type="evidence" value="ECO:0007669"/>
    <property type="project" value="UniProtKB-UniRule"/>
</dbReference>
<keyword evidence="5 9" id="KW-0808">Transferase</keyword>
<dbReference type="InterPro" id="IPR000891">
    <property type="entry name" value="PYR_CT"/>
</dbReference>
<dbReference type="InterPro" id="IPR013785">
    <property type="entry name" value="Aldolase_TIM"/>
</dbReference>
<dbReference type="RefSeq" id="WP_145445003.1">
    <property type="nucleotide sequence ID" value="NZ_CP036280.1"/>
</dbReference>
<accession>A0A518BV96</accession>
<evidence type="ECO:0000313" key="11">
    <source>
        <dbReference type="EMBL" id="QDU70864.1"/>
    </source>
</evidence>
<sequence>MVENPNGHTDGRRIEMYDTTLRDGTQGAEIALTLADKLKLTIALDELGFDYIEGGYPLSNPKDAAYFDKVRDLDLKHARVTAFGMTRRKGIEAKDDPGMQALVASHAPVITIVGKTWDLHVDEVLRVERDENLAMIRDSVAFCHQADTTDEVFYDAEHFFDGYRANPDYALDTLRAAVEGGATRLVLCDTNGGSLPEFISHAVTNVRETLGLGDTLDNPTGPLLAIHVHNDGALAVANSLAAIETGCVQVQGTINGIGERCGNVDLIPIAANLRLKLGYDCLRDDALKGLHHLAMLVYEMVGMTPVAGQPYVGANAFTHKGGMHVHAVQRIAHSYEHIEPDAVGNQRRVLVSELAGASNIAAQVGAKFGIADDRDVQRKVLEKIQDLEHQGYQFEAADASLELMVYEALGKRPAFWELGHYRCVILKRQRDEETSTEGTVKLNVDGTTEYRVAEGDGPVNALYQALIKCLADHYPEVRTIHLSDYKVRVVNPTAETAARVRVVIEFRYTAEDGSTRVFSTVGVDENIVEASWEAISDAFQYLLIETRAGITV</sequence>
<proteinExistence type="inferred from homology"/>
<dbReference type="Pfam" id="PF08502">
    <property type="entry name" value="LeuA_dimer"/>
    <property type="match status" value="1"/>
</dbReference>
<dbReference type="GO" id="GO:0009097">
    <property type="term" value="P:isoleucine biosynthetic process"/>
    <property type="evidence" value="ECO:0007669"/>
    <property type="project" value="UniProtKB-UniRule"/>
</dbReference>
<dbReference type="SUPFAM" id="SSF51569">
    <property type="entry name" value="Aldolase"/>
    <property type="match status" value="1"/>
</dbReference>
<dbReference type="NCBIfam" id="TIGR00977">
    <property type="entry name" value="citramal_synth"/>
    <property type="match status" value="1"/>
</dbReference>
<dbReference type="EC" id="2.3.3.21" evidence="8"/>
<evidence type="ECO:0000259" key="10">
    <source>
        <dbReference type="PROSITE" id="PS50991"/>
    </source>
</evidence>
<keyword evidence="11" id="KW-0012">Acyltransferase</keyword>
<dbReference type="KEGG" id="mcad:Pan265_07050"/>
<dbReference type="UniPathway" id="UPA00047">
    <property type="reaction ID" value="UER00066"/>
</dbReference>
<dbReference type="InterPro" id="IPR013709">
    <property type="entry name" value="2-isopropylmalate_synth_dimer"/>
</dbReference>
<dbReference type="PROSITE" id="PS50991">
    <property type="entry name" value="PYR_CT"/>
    <property type="match status" value="1"/>
</dbReference>
<reference evidence="11 12" key="1">
    <citation type="submission" date="2019-02" db="EMBL/GenBank/DDBJ databases">
        <title>Deep-cultivation of Planctomycetes and their phenomic and genomic characterization uncovers novel biology.</title>
        <authorList>
            <person name="Wiegand S."/>
            <person name="Jogler M."/>
            <person name="Boedeker C."/>
            <person name="Pinto D."/>
            <person name="Vollmers J."/>
            <person name="Rivas-Marin E."/>
            <person name="Kohn T."/>
            <person name="Peeters S.H."/>
            <person name="Heuer A."/>
            <person name="Rast P."/>
            <person name="Oberbeckmann S."/>
            <person name="Bunk B."/>
            <person name="Jeske O."/>
            <person name="Meyerdierks A."/>
            <person name="Storesund J.E."/>
            <person name="Kallscheuer N."/>
            <person name="Luecker S."/>
            <person name="Lage O.M."/>
            <person name="Pohl T."/>
            <person name="Merkel B.J."/>
            <person name="Hornburger P."/>
            <person name="Mueller R.-W."/>
            <person name="Bruemmer F."/>
            <person name="Labrenz M."/>
            <person name="Spormann A.M."/>
            <person name="Op den Camp H."/>
            <person name="Overmann J."/>
            <person name="Amann R."/>
            <person name="Jetten M.S.M."/>
            <person name="Mascher T."/>
            <person name="Medema M.H."/>
            <person name="Devos D.P."/>
            <person name="Kaster A.-K."/>
            <person name="Ovreas L."/>
            <person name="Rohde M."/>
            <person name="Galperin M.Y."/>
            <person name="Jogler C."/>
        </authorList>
    </citation>
    <scope>NUCLEOTIDE SEQUENCE [LARGE SCALE GENOMIC DNA]</scope>
    <source>
        <strain evidence="11 12">Pan265</strain>
    </source>
</reference>
<dbReference type="PROSITE" id="PS00815">
    <property type="entry name" value="AIPM_HOMOCIT_SYNTH_1"/>
    <property type="match status" value="1"/>
</dbReference>
<dbReference type="InterPro" id="IPR005675">
    <property type="entry name" value="Citramal_synthase"/>
</dbReference>
<dbReference type="InterPro" id="IPR054691">
    <property type="entry name" value="LeuA/HCS_post-cat"/>
</dbReference>
<evidence type="ECO:0000256" key="2">
    <source>
        <dbReference type="ARBA" id="ARBA00006154"/>
    </source>
</evidence>
<gene>
    <name evidence="11" type="primary">leuA_2</name>
    <name evidence="11" type="ORF">Pan265_07050</name>
</gene>
<evidence type="ECO:0000256" key="8">
    <source>
        <dbReference type="NCBIfam" id="TIGR00977"/>
    </source>
</evidence>
<dbReference type="GO" id="GO:0009098">
    <property type="term" value="P:L-leucine biosynthetic process"/>
    <property type="evidence" value="ECO:0007669"/>
    <property type="project" value="InterPro"/>
</dbReference>
<dbReference type="SMART" id="SM00917">
    <property type="entry name" value="LeuA_dimer"/>
    <property type="match status" value="1"/>
</dbReference>
<dbReference type="CDD" id="cd07941">
    <property type="entry name" value="DRE_TIM_LeuA3"/>
    <property type="match status" value="1"/>
</dbReference>
<dbReference type="SUPFAM" id="SSF110921">
    <property type="entry name" value="2-isopropylmalate synthase LeuA, allosteric (dimerisation) domain"/>
    <property type="match status" value="1"/>
</dbReference>